<dbReference type="PROSITE" id="PS50109">
    <property type="entry name" value="HIS_KIN"/>
    <property type="match status" value="1"/>
</dbReference>
<dbReference type="GO" id="GO:0000155">
    <property type="term" value="F:phosphorelay sensor kinase activity"/>
    <property type="evidence" value="ECO:0007669"/>
    <property type="project" value="InterPro"/>
</dbReference>
<dbReference type="InterPro" id="IPR003661">
    <property type="entry name" value="HisK_dim/P_dom"/>
</dbReference>
<dbReference type="SMART" id="SM00388">
    <property type="entry name" value="HisKA"/>
    <property type="match status" value="1"/>
</dbReference>
<dbReference type="InterPro" id="IPR004358">
    <property type="entry name" value="Sig_transdc_His_kin-like_C"/>
</dbReference>
<accession>A0A546X6J1</accession>
<feature type="domain" description="Histidine kinase" evidence="4">
    <location>
        <begin position="290"/>
        <end position="505"/>
    </location>
</feature>
<dbReference type="CDD" id="cd00082">
    <property type="entry name" value="HisKA"/>
    <property type="match status" value="1"/>
</dbReference>
<dbReference type="EC" id="2.7.13.3" evidence="2"/>
<proteinExistence type="predicted"/>
<dbReference type="Pfam" id="PF02518">
    <property type="entry name" value="HATPase_c"/>
    <property type="match status" value="1"/>
</dbReference>
<evidence type="ECO:0000256" key="2">
    <source>
        <dbReference type="ARBA" id="ARBA00012438"/>
    </source>
</evidence>
<dbReference type="PRINTS" id="PR00344">
    <property type="entry name" value="BCTRLSENSOR"/>
</dbReference>
<sequence>MAVSGFALYSFETSKQRLAGELEAAGQTLHRLISQRVAQHDAHMTSLIAVTSGAQPAPFSAVRHVMETIIRFYPRIAWIELISLGDGEPEDHRVKVLLRVPEGGSEDLAALRGAFAEQERGKIAVYENRNGRYLLAKRASLPSETAVVLSIDARLLSDPEERPAWARVRLMINGKLLLDLPAQDGVDTAASFIAPLHFESVIDGENQRLSLLLDRSVPLAALLPARHAVGFGVMTALALIAAMFALRQRSTTLRLQREMEEAEARAALHERETLLAHASRVNAMGEMASGIAHELTQPLTAILSRSQASLRLAGADVIDIKRISSALEVNIREAKRAGELLKRMRDYASNKAPKPVQCSLNEIVKEIIALTNIDLKHRGIRLEYSLTPEPLDAVADAIELEQVLHNLIRNAADALEGDYSQATLIRIETRAVGREAKIIVSDSGPGIAVEALSKLFHPFFTTKPEGMGLGLSLCATLVERIGGKIEAENSSSGGATFTITLPRASKSDAS</sequence>
<dbReference type="Gene3D" id="1.10.287.130">
    <property type="match status" value="1"/>
</dbReference>
<evidence type="ECO:0000256" key="3">
    <source>
        <dbReference type="ARBA" id="ARBA00022553"/>
    </source>
</evidence>
<evidence type="ECO:0000313" key="5">
    <source>
        <dbReference type="EMBL" id="TRA96356.1"/>
    </source>
</evidence>
<name>A0A546X6J1_RHIRH</name>
<dbReference type="PANTHER" id="PTHR43065">
    <property type="entry name" value="SENSOR HISTIDINE KINASE"/>
    <property type="match status" value="1"/>
</dbReference>
<dbReference type="SMART" id="SM00387">
    <property type="entry name" value="HATPase_c"/>
    <property type="match status" value="1"/>
</dbReference>
<evidence type="ECO:0000259" key="4">
    <source>
        <dbReference type="PROSITE" id="PS50109"/>
    </source>
</evidence>
<dbReference type="Proteomes" id="UP000315434">
    <property type="component" value="Unassembled WGS sequence"/>
</dbReference>
<keyword evidence="3" id="KW-0597">Phosphoprotein</keyword>
<dbReference type="SUPFAM" id="SSF47384">
    <property type="entry name" value="Homodimeric domain of signal transducing histidine kinase"/>
    <property type="match status" value="1"/>
</dbReference>
<comment type="caution">
    <text evidence="5">The sequence shown here is derived from an EMBL/GenBank/DDBJ whole genome shotgun (WGS) entry which is preliminary data.</text>
</comment>
<comment type="catalytic activity">
    <reaction evidence="1">
        <text>ATP + protein L-histidine = ADP + protein N-phospho-L-histidine.</text>
        <dbReference type="EC" id="2.7.13.3"/>
    </reaction>
</comment>
<gene>
    <name evidence="5" type="ORF">EXN68_24680</name>
</gene>
<dbReference type="OrthoDB" id="9795133at2"/>
<dbReference type="InterPro" id="IPR036890">
    <property type="entry name" value="HATPase_C_sf"/>
</dbReference>
<dbReference type="AlphaFoldDB" id="A0A546X6J1"/>
<protein>
    <recommendedName>
        <fullName evidence="2">histidine kinase</fullName>
        <ecNumber evidence="2">2.7.13.3</ecNumber>
    </recommendedName>
</protein>
<dbReference type="InterPro" id="IPR003594">
    <property type="entry name" value="HATPase_dom"/>
</dbReference>
<organism evidence="5 6">
    <name type="scientific">Rhizobium rhizogenes</name>
    <name type="common">Agrobacterium rhizogenes</name>
    <dbReference type="NCBI Taxonomy" id="359"/>
    <lineage>
        <taxon>Bacteria</taxon>
        <taxon>Pseudomonadati</taxon>
        <taxon>Pseudomonadota</taxon>
        <taxon>Alphaproteobacteria</taxon>
        <taxon>Hyphomicrobiales</taxon>
        <taxon>Rhizobiaceae</taxon>
        <taxon>Rhizobium/Agrobacterium group</taxon>
        <taxon>Rhizobium</taxon>
    </lineage>
</organism>
<reference evidence="5 6" key="1">
    <citation type="journal article" date="2019" name="Appl. Microbiol. Biotechnol.">
        <title>Differential efficiency of wild type rhizogenic strains for rol gene transformation of plants.</title>
        <authorList>
            <person name="Desmet S."/>
            <person name="De Keyser E."/>
            <person name="Van Vaerenbergh J."/>
            <person name="Baeyen S."/>
            <person name="Van Huylenbroeck J."/>
            <person name="Geelen D."/>
            <person name="Dhooghe E."/>
        </authorList>
    </citation>
    <scope>NUCLEOTIDE SEQUENCE [LARGE SCALE GENOMIC DNA]</scope>
    <source>
        <strain evidence="5 6">GBBC3284</strain>
    </source>
</reference>
<dbReference type="Pfam" id="PF00512">
    <property type="entry name" value="HisKA"/>
    <property type="match status" value="1"/>
</dbReference>
<dbReference type="SUPFAM" id="SSF55874">
    <property type="entry name" value="ATPase domain of HSP90 chaperone/DNA topoisomerase II/histidine kinase"/>
    <property type="match status" value="1"/>
</dbReference>
<evidence type="ECO:0000256" key="1">
    <source>
        <dbReference type="ARBA" id="ARBA00000085"/>
    </source>
</evidence>
<dbReference type="PANTHER" id="PTHR43065:SF42">
    <property type="entry name" value="TWO-COMPONENT SENSOR PPRA"/>
    <property type="match status" value="1"/>
</dbReference>
<dbReference type="RefSeq" id="WP_142843377.1">
    <property type="nucleotide sequence ID" value="NZ_JAPZAB010000011.1"/>
</dbReference>
<dbReference type="Gene3D" id="3.30.565.10">
    <property type="entry name" value="Histidine kinase-like ATPase, C-terminal domain"/>
    <property type="match status" value="1"/>
</dbReference>
<dbReference type="InterPro" id="IPR036097">
    <property type="entry name" value="HisK_dim/P_sf"/>
</dbReference>
<evidence type="ECO:0000313" key="6">
    <source>
        <dbReference type="Proteomes" id="UP000315434"/>
    </source>
</evidence>
<dbReference type="EMBL" id="SGNY01000011">
    <property type="protein sequence ID" value="TRA96356.1"/>
    <property type="molecule type" value="Genomic_DNA"/>
</dbReference>
<dbReference type="InterPro" id="IPR005467">
    <property type="entry name" value="His_kinase_dom"/>
</dbReference>